<dbReference type="Pfam" id="PF14559">
    <property type="entry name" value="TPR_19"/>
    <property type="match status" value="1"/>
</dbReference>
<dbReference type="SUPFAM" id="SSF48452">
    <property type="entry name" value="TPR-like"/>
    <property type="match status" value="1"/>
</dbReference>
<proteinExistence type="predicted"/>
<dbReference type="RefSeq" id="WP_176941869.1">
    <property type="nucleotide sequence ID" value="NZ_JABZEC010000001.1"/>
</dbReference>
<dbReference type="PROSITE" id="PS50005">
    <property type="entry name" value="TPR"/>
    <property type="match status" value="1"/>
</dbReference>
<dbReference type="InterPro" id="IPR019734">
    <property type="entry name" value="TPR_rpt"/>
</dbReference>
<sequence>MEKEAEKLYQEGHKQASVKLLAQKLQKDMQHLDWFLQLSGYLSAGGDLPQAEALLLQARELFPQSEEISYNLAVIYFQAGKFSQAHQFLQQVKQPQLQSDAYYLLAQEKRQEDKLPQALVYALTAIDYNPQLADNYLLAGDLLLRQHDLKTAQNYYQKAVDLQGKAANYFKLALVELALDQPQYRAHFEKARQLDQVYFEKHQTQVAEIERYLKSQSRDAK</sequence>
<feature type="repeat" description="TPR" evidence="1">
    <location>
        <begin position="133"/>
        <end position="166"/>
    </location>
</feature>
<keyword evidence="1" id="KW-0802">TPR repeat</keyword>
<dbReference type="Gene3D" id="1.25.40.10">
    <property type="entry name" value="Tetratricopeptide repeat domain"/>
    <property type="match status" value="1"/>
</dbReference>
<dbReference type="Proteomes" id="UP000563523">
    <property type="component" value="Unassembled WGS sequence"/>
</dbReference>
<accession>A0A850RA43</accession>
<dbReference type="EMBL" id="JABZEC010000001">
    <property type="protein sequence ID" value="NVY95698.1"/>
    <property type="molecule type" value="Genomic_DNA"/>
</dbReference>
<dbReference type="AlphaFoldDB" id="A0A850RA43"/>
<reference evidence="2 3" key="1">
    <citation type="submission" date="2020-06" db="EMBL/GenBank/DDBJ databases">
        <authorList>
            <person name="Kang J."/>
        </authorList>
    </citation>
    <scope>NUCLEOTIDE SEQUENCE [LARGE SCALE GENOMIC DNA]</scope>
    <source>
        <strain evidence="2 3">DCY120</strain>
    </source>
</reference>
<organism evidence="2 3">
    <name type="scientific">Bombilactobacillus apium</name>
    <dbReference type="NCBI Taxonomy" id="2675299"/>
    <lineage>
        <taxon>Bacteria</taxon>
        <taxon>Bacillati</taxon>
        <taxon>Bacillota</taxon>
        <taxon>Bacilli</taxon>
        <taxon>Lactobacillales</taxon>
        <taxon>Lactobacillaceae</taxon>
        <taxon>Bombilactobacillus</taxon>
    </lineage>
</organism>
<protein>
    <submittedName>
        <fullName evidence="2">Tetratricopeptide repeat protein</fullName>
    </submittedName>
</protein>
<keyword evidence="3" id="KW-1185">Reference proteome</keyword>
<dbReference type="Pfam" id="PF13181">
    <property type="entry name" value="TPR_8"/>
    <property type="match status" value="1"/>
</dbReference>
<name>A0A850RA43_9LACO</name>
<evidence type="ECO:0000313" key="2">
    <source>
        <dbReference type="EMBL" id="NVY95698.1"/>
    </source>
</evidence>
<gene>
    <name evidence="2" type="ORF">HU830_00545</name>
</gene>
<evidence type="ECO:0000256" key="1">
    <source>
        <dbReference type="PROSITE-ProRule" id="PRU00339"/>
    </source>
</evidence>
<dbReference type="InterPro" id="IPR011990">
    <property type="entry name" value="TPR-like_helical_dom_sf"/>
</dbReference>
<comment type="caution">
    <text evidence="2">The sequence shown here is derived from an EMBL/GenBank/DDBJ whole genome shotgun (WGS) entry which is preliminary data.</text>
</comment>
<evidence type="ECO:0000313" key="3">
    <source>
        <dbReference type="Proteomes" id="UP000563523"/>
    </source>
</evidence>
<dbReference type="SMART" id="SM00028">
    <property type="entry name" value="TPR"/>
    <property type="match status" value="3"/>
</dbReference>